<feature type="signal peptide" evidence="1">
    <location>
        <begin position="1"/>
        <end position="20"/>
    </location>
</feature>
<sequence length="271" mass="30727">MKTVLIILCSIFLTFDAVLLKVTDNPELSVSSNATASTKYIIIQSFVANEIVAHSIGAPTRRHFTAPSQVLSEREIQIICATIIKLWADLRTMKDALRVLGQTILNYINDEGNLSLISQLEQAYSKDSNLANRYQLLLKETNSTFTIPRYSINEEEKLALTKDQRKIIFETQIGPRLVLSFIVQELSIDTNQNYEIIAQACFELAKNQKLYVKVQSIFNEAINEAAALSYKNGMEPERIKMFFSNLKQKIMAEVDLKTALKSMRIVLPDKI</sequence>
<keyword evidence="1" id="KW-0732">Signal</keyword>
<evidence type="ECO:0000313" key="2">
    <source>
        <dbReference type="EMBL" id="KAK7602170.1"/>
    </source>
</evidence>
<name>A0AAN9TSU6_9HEMI</name>
<dbReference type="AlphaFoldDB" id="A0AAN9TSU6"/>
<accession>A0AAN9TSU6</accession>
<evidence type="ECO:0000256" key="1">
    <source>
        <dbReference type="SAM" id="SignalP"/>
    </source>
</evidence>
<protein>
    <submittedName>
        <fullName evidence="2">Uncharacterized protein</fullName>
    </submittedName>
</protein>
<keyword evidence="3" id="KW-1185">Reference proteome</keyword>
<evidence type="ECO:0000313" key="3">
    <source>
        <dbReference type="Proteomes" id="UP001367676"/>
    </source>
</evidence>
<proteinExistence type="predicted"/>
<feature type="chain" id="PRO_5043031308" evidence="1">
    <location>
        <begin position="21"/>
        <end position="271"/>
    </location>
</feature>
<gene>
    <name evidence="2" type="ORF">V9T40_009611</name>
</gene>
<dbReference type="EMBL" id="JBBCAQ010000010">
    <property type="protein sequence ID" value="KAK7602170.1"/>
    <property type="molecule type" value="Genomic_DNA"/>
</dbReference>
<organism evidence="2 3">
    <name type="scientific">Parthenolecanium corni</name>
    <dbReference type="NCBI Taxonomy" id="536013"/>
    <lineage>
        <taxon>Eukaryota</taxon>
        <taxon>Metazoa</taxon>
        <taxon>Ecdysozoa</taxon>
        <taxon>Arthropoda</taxon>
        <taxon>Hexapoda</taxon>
        <taxon>Insecta</taxon>
        <taxon>Pterygota</taxon>
        <taxon>Neoptera</taxon>
        <taxon>Paraneoptera</taxon>
        <taxon>Hemiptera</taxon>
        <taxon>Sternorrhyncha</taxon>
        <taxon>Coccoidea</taxon>
        <taxon>Coccidae</taxon>
        <taxon>Parthenolecanium</taxon>
    </lineage>
</organism>
<dbReference type="Proteomes" id="UP001367676">
    <property type="component" value="Unassembled WGS sequence"/>
</dbReference>
<comment type="caution">
    <text evidence="2">The sequence shown here is derived from an EMBL/GenBank/DDBJ whole genome shotgun (WGS) entry which is preliminary data.</text>
</comment>
<reference evidence="2 3" key="1">
    <citation type="submission" date="2024-03" db="EMBL/GenBank/DDBJ databases">
        <title>Adaptation during the transition from Ophiocordyceps entomopathogen to insect associate is accompanied by gene loss and intensified selection.</title>
        <authorList>
            <person name="Ward C.M."/>
            <person name="Onetto C.A."/>
            <person name="Borneman A.R."/>
        </authorList>
    </citation>
    <scope>NUCLEOTIDE SEQUENCE [LARGE SCALE GENOMIC DNA]</scope>
    <source>
        <strain evidence="2">AWRI1</strain>
        <tissue evidence="2">Single Adult Female</tissue>
    </source>
</reference>